<feature type="chain" id="PRO_5045482151" description="GerMN domain-containing protein" evidence="2">
    <location>
        <begin position="19"/>
        <end position="599"/>
    </location>
</feature>
<gene>
    <name evidence="5" type="ORF">KOI35_43770</name>
</gene>
<dbReference type="PROSITE" id="PS51257">
    <property type="entry name" value="PROKAR_LIPOPROTEIN"/>
    <property type="match status" value="1"/>
</dbReference>
<comment type="caution">
    <text evidence="5">The sequence shown here is derived from an EMBL/GenBank/DDBJ whole genome shotgun (WGS) entry which is preliminary data.</text>
</comment>
<reference evidence="5 6" key="1">
    <citation type="submission" date="2021-06" db="EMBL/GenBank/DDBJ databases">
        <title>Actinoplanes lichenicola sp. nov., and Actinoplanes ovalisporus sp. nov., isolated from lichen in Thailand.</title>
        <authorList>
            <person name="Saeng-In P."/>
            <person name="Kanchanasin P."/>
            <person name="Yuki M."/>
            <person name="Kudo T."/>
            <person name="Ohkuma M."/>
            <person name="Phongsopitanun W."/>
            <person name="Tanasupawat S."/>
        </authorList>
    </citation>
    <scope>NUCLEOTIDE SEQUENCE [LARGE SCALE GENOMIC DNA]</scope>
    <source>
        <strain evidence="5 6">NBRC 110975</strain>
    </source>
</reference>
<keyword evidence="2" id="KW-0732">Signal</keyword>
<keyword evidence="6" id="KW-1185">Reference proteome</keyword>
<protein>
    <recommendedName>
        <fullName evidence="7">GerMN domain-containing protein</fullName>
    </recommendedName>
</protein>
<feature type="compositionally biased region" description="Gly residues" evidence="1">
    <location>
        <begin position="34"/>
        <end position="43"/>
    </location>
</feature>
<dbReference type="SUPFAM" id="SSF82171">
    <property type="entry name" value="DPP6 N-terminal domain-like"/>
    <property type="match status" value="1"/>
</dbReference>
<feature type="domain" description="Lipoprotein LpqB C-terminal" evidence="3">
    <location>
        <begin position="333"/>
        <end position="547"/>
    </location>
</feature>
<dbReference type="RefSeq" id="WP_215795675.1">
    <property type="nucleotide sequence ID" value="NZ_JAHKKG010000020.1"/>
</dbReference>
<feature type="domain" description="Lipoprotein LpqB N-terminal" evidence="4">
    <location>
        <begin position="55"/>
        <end position="166"/>
    </location>
</feature>
<feature type="region of interest" description="Disordered" evidence="1">
    <location>
        <begin position="30"/>
        <end position="57"/>
    </location>
</feature>
<proteinExistence type="predicted"/>
<dbReference type="Pfam" id="PF10647">
    <property type="entry name" value="Gmad1"/>
    <property type="match status" value="1"/>
</dbReference>
<dbReference type="Pfam" id="PF25976">
    <property type="entry name" value="LpqB_N"/>
    <property type="match status" value="1"/>
</dbReference>
<organism evidence="5 6">
    <name type="scientific">Paractinoplanes bogorensis</name>
    <dbReference type="NCBI Taxonomy" id="1610840"/>
    <lineage>
        <taxon>Bacteria</taxon>
        <taxon>Bacillati</taxon>
        <taxon>Actinomycetota</taxon>
        <taxon>Actinomycetes</taxon>
        <taxon>Micromonosporales</taxon>
        <taxon>Micromonosporaceae</taxon>
        <taxon>Paractinoplanes</taxon>
    </lineage>
</organism>
<evidence type="ECO:0000259" key="4">
    <source>
        <dbReference type="Pfam" id="PF25976"/>
    </source>
</evidence>
<accession>A0ABS5Z672</accession>
<evidence type="ECO:0000256" key="1">
    <source>
        <dbReference type="SAM" id="MobiDB-lite"/>
    </source>
</evidence>
<evidence type="ECO:0008006" key="7">
    <source>
        <dbReference type="Google" id="ProtNLM"/>
    </source>
</evidence>
<dbReference type="InterPro" id="IPR059026">
    <property type="entry name" value="LpqB_N"/>
</dbReference>
<dbReference type="InterPro" id="IPR018910">
    <property type="entry name" value="LpqB_C"/>
</dbReference>
<evidence type="ECO:0000259" key="3">
    <source>
        <dbReference type="Pfam" id="PF10647"/>
    </source>
</evidence>
<dbReference type="Proteomes" id="UP001519654">
    <property type="component" value="Unassembled WGS sequence"/>
</dbReference>
<sequence length="599" mass="62562">MKRLLCATAVLATLLAGGCGIPDQSSVTIVDNGPSGGVSGGGDDLPPVQPRREDTDEPKTLVGNYLRAAAGDPETAVARAKAFLAPDLAAKFPSGNDIKVVRETEDSLHTPGDTDVTINIQVIGTLKANGVFTPADPAGSQPYTLRVGPVSGRDGQFILEAPPILMMTDRALSEFYTPSTIYWWDTANTSLVPDVRYMPLAVPTVQRPTTILGWLTGAPAPWLADAVNSLPQGTQLTSNVPAISNDTLQISLTAQAVPQGSDGGALDRLRRQLQWSIRPLVPRTIEIKIGHDDAVRTHDGDYLDSNASFRLVGAPERFALYGNAIRRMKDSPHATDPVPVLKPAANKNITAAALSASATRAYAAVVTGGKLRVAQAPLGEQADLQAVGGLPGGTLGAPIWAQTPDGDDASAAVGLITIGGQIYSFDATGGTARRVEWQGGGLGAVTGLSVAPDGHRVALVSNGRLYRAALTTVGEGITVGDPEQVLPPDLKTVAAVAWNSESSLAVAGMRPNNRYAIYDVSLDGTIAVTRLSDIGAAPVKYLSAYPTNPVNGERLASESYVAGGDAWDVFSEPDKIEPQHLADVTAQPGINPTAPFYLD</sequence>
<evidence type="ECO:0000313" key="6">
    <source>
        <dbReference type="Proteomes" id="UP001519654"/>
    </source>
</evidence>
<name>A0ABS5Z672_9ACTN</name>
<evidence type="ECO:0000313" key="5">
    <source>
        <dbReference type="EMBL" id="MBU2670443.1"/>
    </source>
</evidence>
<dbReference type="EMBL" id="JAHKKG010000020">
    <property type="protein sequence ID" value="MBU2670443.1"/>
    <property type="molecule type" value="Genomic_DNA"/>
</dbReference>
<evidence type="ECO:0000256" key="2">
    <source>
        <dbReference type="SAM" id="SignalP"/>
    </source>
</evidence>
<feature type="signal peptide" evidence="2">
    <location>
        <begin position="1"/>
        <end position="18"/>
    </location>
</feature>